<dbReference type="AlphaFoldDB" id="A0A508YYZ8"/>
<keyword evidence="5 9" id="KW-0067">ATP-binding</keyword>
<reference evidence="9 14" key="3">
    <citation type="submission" date="2020-07" db="EMBL/GenBank/DDBJ databases">
        <title>Organ Donor 1.</title>
        <authorList>
            <person name="Marsh A.J."/>
            <person name="Azcarate-Peril M.A."/>
        </authorList>
    </citation>
    <scope>NUCLEOTIDE SEQUENCE [LARGE SCALE GENOMIC DNA]</scope>
    <source>
        <strain evidence="9 14">AMC0712</strain>
    </source>
</reference>
<keyword evidence="6" id="KW-0571">Peptide transport</keyword>
<comment type="caution">
    <text evidence="9">The sequence shown here is derived from an EMBL/GenBank/DDBJ whole genome shotgun (WGS) entry which is preliminary data.</text>
</comment>
<dbReference type="InterPro" id="IPR027417">
    <property type="entry name" value="P-loop_NTPase"/>
</dbReference>
<dbReference type="FunFam" id="3.40.50.300:FF:000016">
    <property type="entry name" value="Oligopeptide ABC transporter ATP-binding component"/>
    <property type="match status" value="1"/>
</dbReference>
<dbReference type="EMBL" id="JACCKI010000011">
    <property type="protein sequence ID" value="NZA05759.1"/>
    <property type="molecule type" value="Genomic_DNA"/>
</dbReference>
<organism evidence="9 14">
    <name type="scientific">Lacticaseibacillus rhamnosus</name>
    <name type="common">Lactobacillus rhamnosus</name>
    <dbReference type="NCBI Taxonomy" id="47715"/>
    <lineage>
        <taxon>Bacteria</taxon>
        <taxon>Bacillati</taxon>
        <taxon>Bacillota</taxon>
        <taxon>Bacilli</taxon>
        <taxon>Lactobacillales</taxon>
        <taxon>Lactobacillaceae</taxon>
        <taxon>Lacticaseibacillus</taxon>
    </lineage>
</organism>
<keyword evidence="7" id="KW-0653">Protein transport</keyword>
<dbReference type="GO" id="GO:0016887">
    <property type="term" value="F:ATP hydrolysis activity"/>
    <property type="evidence" value="ECO:0007669"/>
    <property type="project" value="InterPro"/>
</dbReference>
<evidence type="ECO:0000256" key="4">
    <source>
        <dbReference type="ARBA" id="ARBA00022741"/>
    </source>
</evidence>
<keyword evidence="3" id="KW-0813">Transport</keyword>
<dbReference type="GO" id="GO:0005886">
    <property type="term" value="C:plasma membrane"/>
    <property type="evidence" value="ECO:0007669"/>
    <property type="project" value="UniProtKB-SubCell"/>
</dbReference>
<dbReference type="EMBL" id="MTJY01000037">
    <property type="protein sequence ID" value="ONN74372.1"/>
    <property type="molecule type" value="Genomic_DNA"/>
</dbReference>
<dbReference type="InterPro" id="IPR013563">
    <property type="entry name" value="Oligopep_ABC_C"/>
</dbReference>
<dbReference type="Proteomes" id="UP000552935">
    <property type="component" value="Unassembled WGS sequence"/>
</dbReference>
<gene>
    <name evidence="10" type="ORF">BWR10_09275</name>
    <name evidence="11" type="ORF">E6L36_05100</name>
    <name evidence="9" type="ORF">H0N82_11855</name>
</gene>
<dbReference type="GO" id="GO:0055085">
    <property type="term" value="P:transmembrane transport"/>
    <property type="evidence" value="ECO:0007669"/>
    <property type="project" value="UniProtKB-ARBA"/>
</dbReference>
<evidence type="ECO:0000259" key="8">
    <source>
        <dbReference type="PROSITE" id="PS50893"/>
    </source>
</evidence>
<evidence type="ECO:0000256" key="7">
    <source>
        <dbReference type="ARBA" id="ARBA00022927"/>
    </source>
</evidence>
<proteinExistence type="inferred from homology"/>
<evidence type="ECO:0000313" key="10">
    <source>
        <dbReference type="EMBL" id="ONN74372.1"/>
    </source>
</evidence>
<dbReference type="InterPro" id="IPR003439">
    <property type="entry name" value="ABC_transporter-like_ATP-bd"/>
</dbReference>
<comment type="subcellular location">
    <subcellularLocation>
        <location evidence="1">Cell membrane</location>
        <topology evidence="1">Peripheral membrane protein</topology>
    </subcellularLocation>
</comment>
<dbReference type="SUPFAM" id="SSF52540">
    <property type="entry name" value="P-loop containing nucleoside triphosphate hydrolases"/>
    <property type="match status" value="1"/>
</dbReference>
<dbReference type="PANTHER" id="PTHR43776">
    <property type="entry name" value="TRANSPORT ATP-BINDING PROTEIN"/>
    <property type="match status" value="1"/>
</dbReference>
<dbReference type="InterPro" id="IPR003593">
    <property type="entry name" value="AAA+_ATPase"/>
</dbReference>
<dbReference type="Pfam" id="PF00005">
    <property type="entry name" value="ABC_tran"/>
    <property type="match status" value="1"/>
</dbReference>
<evidence type="ECO:0000256" key="2">
    <source>
        <dbReference type="ARBA" id="ARBA00005417"/>
    </source>
</evidence>
<comment type="similarity">
    <text evidence="2">Belongs to the ABC transporter superfamily.</text>
</comment>
<accession>A0A508YYZ8</accession>
<sequence>MTAPLFTIDDLSVTFHKGRQPIKAVDHISFTIEPGTTVGLVGESGSGKTTTGRAIAGIGPISGGNVRFLDQSIQHFSRTERKQFRRQVQMVFQDPFASLNPRQKVADIIAEGIDNFHLAGSHQERMDQVLQLLAQVGLPPDAINRFPHEFSGGQRQRIGIARALAVQPKFLVLDEPISALDVSIQAQIVNLLRRIQKEQQLTYLFIAHDLSMVHYISDKIVVMYRGRIVEAGATEAVYRHPLHPYTQTLLASVPQADPIFEQQKTHVQFDHEPIAPTANLVEAAPEHWVLAAQTEA</sequence>
<dbReference type="PROSITE" id="PS00211">
    <property type="entry name" value="ABC_TRANSPORTER_1"/>
    <property type="match status" value="1"/>
</dbReference>
<protein>
    <submittedName>
        <fullName evidence="9">ABC transporter ATP-binding protein</fullName>
    </submittedName>
</protein>
<dbReference type="CDD" id="cd03257">
    <property type="entry name" value="ABC_NikE_OppD_transporters"/>
    <property type="match status" value="1"/>
</dbReference>
<evidence type="ECO:0000313" key="9">
    <source>
        <dbReference type="EMBL" id="NZA05759.1"/>
    </source>
</evidence>
<evidence type="ECO:0000313" key="12">
    <source>
        <dbReference type="Proteomes" id="UP000189067"/>
    </source>
</evidence>
<name>A0A508YYZ8_LACRH</name>
<dbReference type="Gene3D" id="3.40.50.300">
    <property type="entry name" value="P-loop containing nucleotide triphosphate hydrolases"/>
    <property type="match status" value="1"/>
</dbReference>
<reference evidence="10 12" key="1">
    <citation type="submission" date="2017-01" db="EMBL/GenBank/DDBJ databases">
        <title>In silico prediction, in vitro antibacterial spectrum and physicochemical properties of a putative bacteriocin produced by Lactobacillus rhamnosus strain L156.4.</title>
        <authorList>
            <person name="Silveira A.M."/>
            <person name="Monteiro A.S."/>
            <person name="Santos V.L."/>
            <person name="Nicoli J.R."/>
            <person name="Azevedo V."/>
            <person name="Soares S.C."/>
            <person name="Castro-Oliveira L."/>
            <person name="Dias-Souza M.V."/>
            <person name="Nardi R.M."/>
        </authorList>
    </citation>
    <scope>NUCLEOTIDE SEQUENCE [LARGE SCALE GENOMIC DNA]</scope>
    <source>
        <strain evidence="10 12">L156.4</strain>
    </source>
</reference>
<dbReference type="PANTHER" id="PTHR43776:SF7">
    <property type="entry name" value="D,D-DIPEPTIDE TRANSPORT ATP-BINDING PROTEIN DDPF-RELATED"/>
    <property type="match status" value="1"/>
</dbReference>
<evidence type="ECO:0000256" key="6">
    <source>
        <dbReference type="ARBA" id="ARBA00022856"/>
    </source>
</evidence>
<evidence type="ECO:0000256" key="3">
    <source>
        <dbReference type="ARBA" id="ARBA00022448"/>
    </source>
</evidence>
<dbReference type="GO" id="GO:0015031">
    <property type="term" value="P:protein transport"/>
    <property type="evidence" value="ECO:0007669"/>
    <property type="project" value="UniProtKB-KW"/>
</dbReference>
<evidence type="ECO:0000313" key="14">
    <source>
        <dbReference type="Proteomes" id="UP000552935"/>
    </source>
</evidence>
<evidence type="ECO:0000256" key="1">
    <source>
        <dbReference type="ARBA" id="ARBA00004202"/>
    </source>
</evidence>
<dbReference type="InterPro" id="IPR017871">
    <property type="entry name" value="ABC_transporter-like_CS"/>
</dbReference>
<dbReference type="RefSeq" id="WP_014571432.1">
    <property type="nucleotide sequence ID" value="NZ_CABFNI010000014.1"/>
</dbReference>
<dbReference type="PROSITE" id="PS50893">
    <property type="entry name" value="ABC_TRANSPORTER_2"/>
    <property type="match status" value="1"/>
</dbReference>
<keyword evidence="4" id="KW-0547">Nucleotide-binding</keyword>
<evidence type="ECO:0000256" key="5">
    <source>
        <dbReference type="ARBA" id="ARBA00022840"/>
    </source>
</evidence>
<dbReference type="Pfam" id="PF08352">
    <property type="entry name" value="oligo_HPY"/>
    <property type="match status" value="1"/>
</dbReference>
<evidence type="ECO:0000313" key="13">
    <source>
        <dbReference type="Proteomes" id="UP000307517"/>
    </source>
</evidence>
<dbReference type="InterPro" id="IPR050319">
    <property type="entry name" value="ABC_transp_ATP-bind"/>
</dbReference>
<evidence type="ECO:0000313" key="11">
    <source>
        <dbReference type="EMBL" id="THC79833.1"/>
    </source>
</evidence>
<dbReference type="GO" id="GO:0015833">
    <property type="term" value="P:peptide transport"/>
    <property type="evidence" value="ECO:0007669"/>
    <property type="project" value="UniProtKB-KW"/>
</dbReference>
<feature type="domain" description="ABC transporter" evidence="8">
    <location>
        <begin position="8"/>
        <end position="250"/>
    </location>
</feature>
<dbReference type="EMBL" id="SSHM01000001">
    <property type="protein sequence ID" value="THC79833.1"/>
    <property type="molecule type" value="Genomic_DNA"/>
</dbReference>
<dbReference type="SMART" id="SM00382">
    <property type="entry name" value="AAA"/>
    <property type="match status" value="1"/>
</dbReference>
<dbReference type="Proteomes" id="UP000307517">
    <property type="component" value="Unassembled WGS sequence"/>
</dbReference>
<reference evidence="11 13" key="2">
    <citation type="submission" date="2019-04" db="EMBL/GenBank/DDBJ databases">
        <title>Genome Announcement to Ensure Probiotic Safety of Lactobacillus rhamnosus UBLR-58.</title>
        <authorList>
            <person name="Sulthana A."/>
            <person name="Lakshmi S.G."/>
            <person name="Madempudi R.S."/>
        </authorList>
    </citation>
    <scope>NUCLEOTIDE SEQUENCE [LARGE SCALE GENOMIC DNA]</scope>
    <source>
        <strain evidence="11 13">UBLR-58</strain>
    </source>
</reference>
<dbReference type="Proteomes" id="UP000189067">
    <property type="component" value="Unassembled WGS sequence"/>
</dbReference>
<dbReference type="GO" id="GO:0005524">
    <property type="term" value="F:ATP binding"/>
    <property type="evidence" value="ECO:0007669"/>
    <property type="project" value="UniProtKB-KW"/>
</dbReference>